<keyword evidence="3 6" id="KW-0812">Transmembrane</keyword>
<evidence type="ECO:0000313" key="7">
    <source>
        <dbReference type="EMBL" id="KAF6001134.1"/>
    </source>
</evidence>
<reference evidence="7 8" key="1">
    <citation type="journal article" date="2020" name="J. Phycol.">
        <title>Comparative genome analysis reveals Cyanidiococcus gen. nov., a new extremophilic red algal genus sister to Cyanidioschyzon (Cyanidioschyzonaceae, Rhodophyta).</title>
        <authorList>
            <person name="Liu S.-L."/>
            <person name="Chiang Y.-R."/>
            <person name="Yoon H.S."/>
            <person name="Fu H.-Y."/>
        </authorList>
    </citation>
    <scope>NUCLEOTIDE SEQUENCE [LARGE SCALE GENOMIC DNA]</scope>
    <source>
        <strain evidence="7 8">THAL066</strain>
    </source>
</reference>
<gene>
    <name evidence="7" type="ORF">F1559_003402</name>
</gene>
<dbReference type="InterPro" id="IPR002794">
    <property type="entry name" value="DUF92_TMEM19"/>
</dbReference>
<evidence type="ECO:0000256" key="5">
    <source>
        <dbReference type="ARBA" id="ARBA00023136"/>
    </source>
</evidence>
<feature type="transmembrane region" description="Helical" evidence="6">
    <location>
        <begin position="54"/>
        <end position="73"/>
    </location>
</feature>
<dbReference type="PANTHER" id="PTHR13353">
    <property type="entry name" value="TRANSMEMBRANE PROTEIN 19"/>
    <property type="match status" value="1"/>
</dbReference>
<name>A0A7J7IEK7_9RHOD</name>
<dbReference type="EMBL" id="VWRR01000016">
    <property type="protein sequence ID" value="KAF6001134.1"/>
    <property type="molecule type" value="Genomic_DNA"/>
</dbReference>
<keyword evidence="8" id="KW-1185">Reference proteome</keyword>
<evidence type="ECO:0000256" key="3">
    <source>
        <dbReference type="ARBA" id="ARBA00022692"/>
    </source>
</evidence>
<dbReference type="GO" id="GO:0016020">
    <property type="term" value="C:membrane"/>
    <property type="evidence" value="ECO:0007669"/>
    <property type="project" value="UniProtKB-SubCell"/>
</dbReference>
<evidence type="ECO:0000256" key="6">
    <source>
        <dbReference type="SAM" id="Phobius"/>
    </source>
</evidence>
<accession>A0A7J7IEK7</accession>
<evidence type="ECO:0000256" key="1">
    <source>
        <dbReference type="ARBA" id="ARBA00004141"/>
    </source>
</evidence>
<evidence type="ECO:0000256" key="4">
    <source>
        <dbReference type="ARBA" id="ARBA00022989"/>
    </source>
</evidence>
<dbReference type="PANTHER" id="PTHR13353:SF5">
    <property type="entry name" value="TRANSMEMBRANE PROTEIN 19"/>
    <property type="match status" value="1"/>
</dbReference>
<evidence type="ECO:0000256" key="2">
    <source>
        <dbReference type="ARBA" id="ARBA00009012"/>
    </source>
</evidence>
<dbReference type="AlphaFoldDB" id="A0A7J7IEK7"/>
<organism evidence="7 8">
    <name type="scientific">Cyanidiococcus yangmingshanensis</name>
    <dbReference type="NCBI Taxonomy" id="2690220"/>
    <lineage>
        <taxon>Eukaryota</taxon>
        <taxon>Rhodophyta</taxon>
        <taxon>Bangiophyceae</taxon>
        <taxon>Cyanidiales</taxon>
        <taxon>Cyanidiaceae</taxon>
        <taxon>Cyanidiococcus</taxon>
    </lineage>
</organism>
<comment type="caution">
    <text evidence="7">The sequence shown here is derived from an EMBL/GenBank/DDBJ whole genome shotgun (WGS) entry which is preliminary data.</text>
</comment>
<dbReference type="Pfam" id="PF01940">
    <property type="entry name" value="DUF92"/>
    <property type="match status" value="1"/>
</dbReference>
<evidence type="ECO:0008006" key="9">
    <source>
        <dbReference type="Google" id="ProtNLM"/>
    </source>
</evidence>
<keyword evidence="5 6" id="KW-0472">Membrane</keyword>
<comment type="similarity">
    <text evidence="2">Belongs to the TMEM19 family.</text>
</comment>
<comment type="subcellular location">
    <subcellularLocation>
        <location evidence="1">Membrane</location>
        <topology evidence="1">Multi-pass membrane protein</topology>
    </subcellularLocation>
</comment>
<proteinExistence type="inferred from homology"/>
<keyword evidence="4 6" id="KW-1133">Transmembrane helix</keyword>
<dbReference type="Proteomes" id="UP000530660">
    <property type="component" value="Unassembled WGS sequence"/>
</dbReference>
<dbReference type="OrthoDB" id="30881at2759"/>
<sequence length="133" mass="13938">MLTRLAFVASMATKLGDTLATEIGKAYGRRTLLITTLQEVEAGTEGAVSREGTLACAAGAIFLSVFGALSGLIPFQISTIMVCATSAFIATLLESVIGATLQRRYPWLSNEAVNIMNTALGATLAVAVRSLWP</sequence>
<evidence type="ECO:0000313" key="8">
    <source>
        <dbReference type="Proteomes" id="UP000530660"/>
    </source>
</evidence>
<feature type="transmembrane region" description="Helical" evidence="6">
    <location>
        <begin position="79"/>
        <end position="101"/>
    </location>
</feature>
<protein>
    <recommendedName>
        <fullName evidence="9">DUF92 domain-containing protein</fullName>
    </recommendedName>
</protein>